<dbReference type="Pfam" id="PF02589">
    <property type="entry name" value="LUD_dom"/>
    <property type="match status" value="1"/>
</dbReference>
<evidence type="ECO:0000313" key="2">
    <source>
        <dbReference type="EMBL" id="TGD80726.1"/>
    </source>
</evidence>
<dbReference type="AlphaFoldDB" id="A0A4Z0MMY9"/>
<reference evidence="2 3" key="1">
    <citation type="submission" date="2019-04" db="EMBL/GenBank/DDBJ databases">
        <authorList>
            <person name="Feng G."/>
            <person name="Zhang J."/>
            <person name="Zhu H."/>
        </authorList>
    </citation>
    <scope>NUCLEOTIDE SEQUENCE [LARGE SCALE GENOMIC DNA]</scope>
    <source>
        <strain evidence="2 3">JCM 19491</strain>
    </source>
</reference>
<evidence type="ECO:0000259" key="1">
    <source>
        <dbReference type="Pfam" id="PF02589"/>
    </source>
</evidence>
<keyword evidence="3" id="KW-1185">Reference proteome</keyword>
<dbReference type="InterPro" id="IPR003741">
    <property type="entry name" value="LUD_dom"/>
</dbReference>
<protein>
    <recommendedName>
        <fullName evidence="1">LUD domain-containing protein</fullName>
    </recommendedName>
</protein>
<dbReference type="PANTHER" id="PTHR43682">
    <property type="entry name" value="LACTATE UTILIZATION PROTEIN C"/>
    <property type="match status" value="1"/>
</dbReference>
<accession>A0A4Z0MMY9</accession>
<gene>
    <name evidence="2" type="ORF">EU557_13000</name>
</gene>
<comment type="caution">
    <text evidence="2">The sequence shown here is derived from an EMBL/GenBank/DDBJ whole genome shotgun (WGS) entry which is preliminary data.</text>
</comment>
<proteinExistence type="predicted"/>
<dbReference type="OrthoDB" id="9794157at2"/>
<organism evidence="2 3">
    <name type="scientific">Hymenobacter wooponensis</name>
    <dbReference type="NCBI Taxonomy" id="1525360"/>
    <lineage>
        <taxon>Bacteria</taxon>
        <taxon>Pseudomonadati</taxon>
        <taxon>Bacteroidota</taxon>
        <taxon>Cytophagia</taxon>
        <taxon>Cytophagales</taxon>
        <taxon>Hymenobacteraceae</taxon>
        <taxon>Hymenobacter</taxon>
    </lineage>
</organism>
<dbReference type="Gene3D" id="3.40.50.10420">
    <property type="entry name" value="NagB/RpiA/CoA transferase-like"/>
    <property type="match status" value="1"/>
</dbReference>
<dbReference type="SUPFAM" id="SSF100950">
    <property type="entry name" value="NagB/RpiA/CoA transferase-like"/>
    <property type="match status" value="1"/>
</dbReference>
<dbReference type="Proteomes" id="UP000298284">
    <property type="component" value="Unassembled WGS sequence"/>
</dbReference>
<dbReference type="InterPro" id="IPR037171">
    <property type="entry name" value="NagB/RpiA_transferase-like"/>
</dbReference>
<dbReference type="PANTHER" id="PTHR43682:SF1">
    <property type="entry name" value="LACTATE UTILIZATION PROTEIN C"/>
    <property type="match status" value="1"/>
</dbReference>
<evidence type="ECO:0000313" key="3">
    <source>
        <dbReference type="Proteomes" id="UP000298284"/>
    </source>
</evidence>
<name>A0A4Z0MMY9_9BACT</name>
<dbReference type="InterPro" id="IPR024185">
    <property type="entry name" value="FTHF_cligase-like_sf"/>
</dbReference>
<sequence>MPSPLTSSREKILAAVRANQPAELPLPTVPLFEGDDSVEKFTAILQGIGGQVVEVTDVARLPEVIHGLYPTDYRIASPLLPEANVPVDANTSIEVLAGVELAVLQGEFGVVENGTIWVPEANMLHRALPMITQHLALVLDRRHLVATMHQAYARLTSVGSYGTFLAGPSKTADIEQSLVIGAHGARSMTVLLV</sequence>
<dbReference type="EMBL" id="SRKZ01000003">
    <property type="protein sequence ID" value="TGD80726.1"/>
    <property type="molecule type" value="Genomic_DNA"/>
</dbReference>
<feature type="domain" description="LUD" evidence="1">
    <location>
        <begin position="99"/>
        <end position="193"/>
    </location>
</feature>